<evidence type="ECO:0000256" key="5">
    <source>
        <dbReference type="ARBA" id="ARBA00022449"/>
    </source>
</evidence>
<evidence type="ECO:0000256" key="6">
    <source>
        <dbReference type="ARBA" id="ARBA00022692"/>
    </source>
</evidence>
<proteinExistence type="inferred from homology"/>
<dbReference type="PANTHER" id="PTHR45635:SF14">
    <property type="entry name" value="ADP_ATP TRANSLOCASE"/>
    <property type="match status" value="1"/>
</dbReference>
<evidence type="ECO:0000256" key="13">
    <source>
        <dbReference type="ARBA" id="ARBA00045250"/>
    </source>
</evidence>
<dbReference type="EMBL" id="LSYV01000005">
    <property type="protein sequence ID" value="KXZ54560.1"/>
    <property type="molecule type" value="Genomic_DNA"/>
</dbReference>
<dbReference type="PROSITE" id="PS50920">
    <property type="entry name" value="SOLCAR"/>
    <property type="match status" value="2"/>
</dbReference>
<dbReference type="PRINTS" id="PR00926">
    <property type="entry name" value="MITOCARRIER"/>
</dbReference>
<keyword evidence="10" id="KW-0496">Mitochondrion</keyword>
<evidence type="ECO:0000256" key="1">
    <source>
        <dbReference type="ARBA" id="ARBA00004448"/>
    </source>
</evidence>
<dbReference type="InterPro" id="IPR002067">
    <property type="entry name" value="MCP"/>
</dbReference>
<evidence type="ECO:0000256" key="17">
    <source>
        <dbReference type="SAM" id="MobiDB-lite"/>
    </source>
</evidence>
<comment type="function">
    <text evidence="13">ADP:ATP antiporter that mediates import of ADP into the mitochondrial matrix for ATP synthesis, and export of ATP out to fuel the cell. Cycles between the cytoplasmic-open state (c-state) and the matrix-open state (m-state): operates by the alternating access mechanism with a single substrate-binding site intermittently exposed to either the cytosolic (c-state) or matrix (m-state) side of the inner mitochondrial membrane.</text>
</comment>
<evidence type="ECO:0000256" key="7">
    <source>
        <dbReference type="ARBA" id="ARBA00022737"/>
    </source>
</evidence>
<keyword evidence="11 14" id="KW-0472">Membrane</keyword>
<evidence type="ECO:0000256" key="16">
    <source>
        <dbReference type="RuleBase" id="RU368008"/>
    </source>
</evidence>
<dbReference type="GO" id="GO:0005471">
    <property type="term" value="F:ATP:ADP antiporter activity"/>
    <property type="evidence" value="ECO:0007669"/>
    <property type="project" value="UniProtKB-UniRule"/>
</dbReference>
<dbReference type="GO" id="GO:0140021">
    <property type="term" value="P:mitochondrial ADP transmembrane transport"/>
    <property type="evidence" value="ECO:0007669"/>
    <property type="project" value="InterPro"/>
</dbReference>
<keyword evidence="4 15" id="KW-0813">Transport</keyword>
<dbReference type="InterPro" id="IPR002113">
    <property type="entry name" value="ADT_euk_type"/>
</dbReference>
<keyword evidence="6 14" id="KW-0812">Transmembrane</keyword>
<keyword evidence="5" id="KW-0050">Antiport</keyword>
<keyword evidence="9 16" id="KW-1133">Transmembrane helix</keyword>
<dbReference type="Proteomes" id="UP000075714">
    <property type="component" value="Unassembled WGS sequence"/>
</dbReference>
<dbReference type="SUPFAM" id="SSF103506">
    <property type="entry name" value="Mitochondrial carrier"/>
    <property type="match status" value="1"/>
</dbReference>
<gene>
    <name evidence="18" type="ORF">GPECTOR_4g625</name>
</gene>
<dbReference type="OrthoDB" id="270584at2759"/>
<feature type="transmembrane region" description="Helical" evidence="16">
    <location>
        <begin position="68"/>
        <end position="91"/>
    </location>
</feature>
<evidence type="ECO:0000313" key="18">
    <source>
        <dbReference type="EMBL" id="KXZ54560.1"/>
    </source>
</evidence>
<name>A0A150GYZ9_GONPE</name>
<sequence length="337" mass="35001">MSGQVARYSVLGAVPRLLREGGPPELWRGAAAYMARHVPSTTLSFAFKDAALRLLPAPHPDPHTPGELAAAAAVHLTAGFLGGAAALFLVYPLDFATIRTQRNGGLRALYRGYGVSAVAIGAYKALYFGLYDMACSMMLQRRTAASAAAAGAPDRADGRATSRVPGPSSAELCSMALPVPAAPPARPPSLGGHTPATPSPHSSAAAAGGGGAGHPHPPPAGDELGIMERWAAANLVVLAASTLTYPLDVVRKRLVADTAARPAQRQYAGLVDCVSKIAQREGLRGFYRFYGYDMLLRVGGGVLLVMYDELKAHGPAGVARQLMGQPPEAPRQAASPR</sequence>
<evidence type="ECO:0000256" key="2">
    <source>
        <dbReference type="ARBA" id="ARBA00006375"/>
    </source>
</evidence>
<feature type="region of interest" description="Disordered" evidence="17">
    <location>
        <begin position="183"/>
        <end position="223"/>
    </location>
</feature>
<comment type="caution">
    <text evidence="16">Lacks conserved residue(s) required for the propagation of feature annotation.</text>
</comment>
<comment type="catalytic activity">
    <reaction evidence="12">
        <text>ADP(in) + ATP(out) = ADP(out) + ATP(in)</text>
        <dbReference type="Rhea" id="RHEA:34999"/>
        <dbReference type="ChEBI" id="CHEBI:30616"/>
        <dbReference type="ChEBI" id="CHEBI:456216"/>
    </reaction>
    <physiologicalReaction direction="left-to-right" evidence="12">
        <dbReference type="Rhea" id="RHEA:35000"/>
    </physiologicalReaction>
</comment>
<evidence type="ECO:0000256" key="14">
    <source>
        <dbReference type="PROSITE-ProRule" id="PRU00282"/>
    </source>
</evidence>
<keyword evidence="7" id="KW-0677">Repeat</keyword>
<comment type="function">
    <text evidence="16">Catalyzes the exchange of ADP and ATP across the membrane.</text>
</comment>
<dbReference type="GO" id="GO:1990544">
    <property type="term" value="P:mitochondrial ATP transmembrane transport"/>
    <property type="evidence" value="ECO:0007669"/>
    <property type="project" value="InterPro"/>
</dbReference>
<feature type="transmembrane region" description="Helical" evidence="16">
    <location>
        <begin position="112"/>
        <end position="131"/>
    </location>
</feature>
<dbReference type="Gene3D" id="1.50.40.10">
    <property type="entry name" value="Mitochondrial carrier domain"/>
    <property type="match status" value="2"/>
</dbReference>
<dbReference type="GO" id="GO:0005743">
    <property type="term" value="C:mitochondrial inner membrane"/>
    <property type="evidence" value="ECO:0007669"/>
    <property type="project" value="UniProtKB-SubCell"/>
</dbReference>
<evidence type="ECO:0000313" key="19">
    <source>
        <dbReference type="Proteomes" id="UP000075714"/>
    </source>
</evidence>
<dbReference type="AlphaFoldDB" id="A0A150GYZ9"/>
<dbReference type="InterPro" id="IPR018108">
    <property type="entry name" value="MCP_transmembrane"/>
</dbReference>
<evidence type="ECO:0000256" key="12">
    <source>
        <dbReference type="ARBA" id="ARBA00024143"/>
    </source>
</evidence>
<protein>
    <recommendedName>
        <fullName evidence="16">ADP/ATP translocase</fullName>
    </recommendedName>
    <alternativeName>
        <fullName evidence="16">ADP,ATP carrier protein</fullName>
    </alternativeName>
</protein>
<evidence type="ECO:0000256" key="4">
    <source>
        <dbReference type="ARBA" id="ARBA00022448"/>
    </source>
</evidence>
<comment type="caution">
    <text evidence="18">The sequence shown here is derived from an EMBL/GenBank/DDBJ whole genome shotgun (WGS) entry which is preliminary data.</text>
</comment>
<evidence type="ECO:0000256" key="9">
    <source>
        <dbReference type="ARBA" id="ARBA00022989"/>
    </source>
</evidence>
<comment type="similarity">
    <text evidence="2 15">Belongs to the mitochondrial carrier (TC 2.A.29) family.</text>
</comment>
<comment type="subunit">
    <text evidence="3 16">Monomer.</text>
</comment>
<keyword evidence="19" id="KW-1185">Reference proteome</keyword>
<dbReference type="PANTHER" id="PTHR45635">
    <property type="entry name" value="ADP,ATP CARRIER PROTEIN 1-RELATED-RELATED"/>
    <property type="match status" value="1"/>
</dbReference>
<evidence type="ECO:0000256" key="15">
    <source>
        <dbReference type="RuleBase" id="RU000488"/>
    </source>
</evidence>
<comment type="subcellular location">
    <subcellularLocation>
        <location evidence="16">Membrane</location>
        <topology evidence="16">Multi-pass membrane protein</topology>
    </subcellularLocation>
    <subcellularLocation>
        <location evidence="1">Mitochondrion inner membrane</location>
        <topology evidence="1">Multi-pass membrane protein</topology>
    </subcellularLocation>
</comment>
<dbReference type="STRING" id="33097.A0A150GYZ9"/>
<dbReference type="Pfam" id="PF00153">
    <property type="entry name" value="Mito_carr"/>
    <property type="match status" value="3"/>
</dbReference>
<accession>A0A150GYZ9</accession>
<feature type="repeat" description="Solcar" evidence="14">
    <location>
        <begin position="224"/>
        <end position="313"/>
    </location>
</feature>
<evidence type="ECO:0000256" key="8">
    <source>
        <dbReference type="ARBA" id="ARBA00022792"/>
    </source>
</evidence>
<evidence type="ECO:0000256" key="11">
    <source>
        <dbReference type="ARBA" id="ARBA00023136"/>
    </source>
</evidence>
<evidence type="ECO:0000256" key="3">
    <source>
        <dbReference type="ARBA" id="ARBA00011245"/>
    </source>
</evidence>
<reference evidence="19" key="1">
    <citation type="journal article" date="2016" name="Nat. Commun.">
        <title>The Gonium pectorale genome demonstrates co-option of cell cycle regulation during the evolution of multicellularity.</title>
        <authorList>
            <person name="Hanschen E.R."/>
            <person name="Marriage T.N."/>
            <person name="Ferris P.J."/>
            <person name="Hamaji T."/>
            <person name="Toyoda A."/>
            <person name="Fujiyama A."/>
            <person name="Neme R."/>
            <person name="Noguchi H."/>
            <person name="Minakuchi Y."/>
            <person name="Suzuki M."/>
            <person name="Kawai-Toyooka H."/>
            <person name="Smith D.R."/>
            <person name="Sparks H."/>
            <person name="Anderson J."/>
            <person name="Bakaric R."/>
            <person name="Luria V."/>
            <person name="Karger A."/>
            <person name="Kirschner M.W."/>
            <person name="Durand P.M."/>
            <person name="Michod R.E."/>
            <person name="Nozaki H."/>
            <person name="Olson B.J."/>
        </authorList>
    </citation>
    <scope>NUCLEOTIDE SEQUENCE [LARGE SCALE GENOMIC DNA]</scope>
    <source>
        <strain evidence="19">NIES-2863</strain>
    </source>
</reference>
<dbReference type="InterPro" id="IPR023395">
    <property type="entry name" value="MCP_dom_sf"/>
</dbReference>
<keyword evidence="8" id="KW-0999">Mitochondrion inner membrane</keyword>
<organism evidence="18 19">
    <name type="scientific">Gonium pectorale</name>
    <name type="common">Green alga</name>
    <dbReference type="NCBI Taxonomy" id="33097"/>
    <lineage>
        <taxon>Eukaryota</taxon>
        <taxon>Viridiplantae</taxon>
        <taxon>Chlorophyta</taxon>
        <taxon>core chlorophytes</taxon>
        <taxon>Chlorophyceae</taxon>
        <taxon>CS clade</taxon>
        <taxon>Chlamydomonadales</taxon>
        <taxon>Volvocaceae</taxon>
        <taxon>Gonium</taxon>
    </lineage>
</organism>
<feature type="compositionally biased region" description="Low complexity" evidence="17">
    <location>
        <begin position="192"/>
        <end position="206"/>
    </location>
</feature>
<feature type="repeat" description="Solcar" evidence="14">
    <location>
        <begin position="1"/>
        <end position="54"/>
    </location>
</feature>
<evidence type="ECO:0000256" key="10">
    <source>
        <dbReference type="ARBA" id="ARBA00023128"/>
    </source>
</evidence>